<accession>A0A367J118</accession>
<dbReference type="Proteomes" id="UP000252139">
    <property type="component" value="Unassembled WGS sequence"/>
</dbReference>
<gene>
    <name evidence="1" type="ORF">CU097_002772</name>
</gene>
<name>A0A367J118_RHIAZ</name>
<comment type="caution">
    <text evidence="1">The sequence shown here is derived from an EMBL/GenBank/DDBJ whole genome shotgun (WGS) entry which is preliminary data.</text>
</comment>
<reference evidence="1 2" key="1">
    <citation type="journal article" date="2018" name="G3 (Bethesda)">
        <title>Phylogenetic and Phylogenomic Definition of Rhizopus Species.</title>
        <authorList>
            <person name="Gryganskyi A.P."/>
            <person name="Golan J."/>
            <person name="Dolatabadi S."/>
            <person name="Mondo S."/>
            <person name="Robb S."/>
            <person name="Idnurm A."/>
            <person name="Muszewska A."/>
            <person name="Steczkiewicz K."/>
            <person name="Masonjones S."/>
            <person name="Liao H.L."/>
            <person name="Gajdeczka M.T."/>
            <person name="Anike F."/>
            <person name="Vuek A."/>
            <person name="Anishchenko I.M."/>
            <person name="Voigt K."/>
            <person name="de Hoog G.S."/>
            <person name="Smith M.E."/>
            <person name="Heitman J."/>
            <person name="Vilgalys R."/>
            <person name="Stajich J.E."/>
        </authorList>
    </citation>
    <scope>NUCLEOTIDE SEQUENCE [LARGE SCALE GENOMIC DNA]</scope>
    <source>
        <strain evidence="1 2">CBS 357.93</strain>
    </source>
</reference>
<evidence type="ECO:0000313" key="1">
    <source>
        <dbReference type="EMBL" id="RCH83638.1"/>
    </source>
</evidence>
<feature type="non-terminal residue" evidence="1">
    <location>
        <position position="1"/>
    </location>
</feature>
<dbReference type="EMBL" id="PJQL01002598">
    <property type="protein sequence ID" value="RCH83638.1"/>
    <property type="molecule type" value="Genomic_DNA"/>
</dbReference>
<evidence type="ECO:0000313" key="2">
    <source>
        <dbReference type="Proteomes" id="UP000252139"/>
    </source>
</evidence>
<dbReference type="OrthoDB" id="2287485at2759"/>
<protein>
    <submittedName>
        <fullName evidence="1">Uncharacterized protein</fullName>
    </submittedName>
</protein>
<sequence length="92" mass="10493">TEVAASKNRRNIQIANMLHTVVPLLLLAKNELSSSALREFYNVNGKSQTYKNYSYESLSKLTFSCRENGRLSQQNEENFGKVKPDYAAYINI</sequence>
<organism evidence="1 2">
    <name type="scientific">Rhizopus azygosporus</name>
    <name type="common">Rhizopus microsporus var. azygosporus</name>
    <dbReference type="NCBI Taxonomy" id="86630"/>
    <lineage>
        <taxon>Eukaryota</taxon>
        <taxon>Fungi</taxon>
        <taxon>Fungi incertae sedis</taxon>
        <taxon>Mucoromycota</taxon>
        <taxon>Mucoromycotina</taxon>
        <taxon>Mucoromycetes</taxon>
        <taxon>Mucorales</taxon>
        <taxon>Mucorineae</taxon>
        <taxon>Rhizopodaceae</taxon>
        <taxon>Rhizopus</taxon>
    </lineage>
</organism>
<dbReference type="AlphaFoldDB" id="A0A367J118"/>
<proteinExistence type="predicted"/>
<keyword evidence="2" id="KW-1185">Reference proteome</keyword>